<organism evidence="1 2">
    <name type="scientific">Paraburkholderia humisilvae</name>
    <dbReference type="NCBI Taxonomy" id="627669"/>
    <lineage>
        <taxon>Bacteria</taxon>
        <taxon>Pseudomonadati</taxon>
        <taxon>Pseudomonadota</taxon>
        <taxon>Betaproteobacteria</taxon>
        <taxon>Burkholderiales</taxon>
        <taxon>Burkholderiaceae</taxon>
        <taxon>Paraburkholderia</taxon>
    </lineage>
</organism>
<dbReference type="Proteomes" id="UP000494363">
    <property type="component" value="Unassembled WGS sequence"/>
</dbReference>
<name>A0A6J5EGY7_9BURK</name>
<dbReference type="EMBL" id="CADIKH010000028">
    <property type="protein sequence ID" value="CAB3765749.1"/>
    <property type="molecule type" value="Genomic_DNA"/>
</dbReference>
<keyword evidence="2" id="KW-1185">Reference proteome</keyword>
<gene>
    <name evidence="1" type="ORF">LMG29542_05219</name>
</gene>
<reference evidence="1 2" key="1">
    <citation type="submission" date="2020-04" db="EMBL/GenBank/DDBJ databases">
        <authorList>
            <person name="De Canck E."/>
        </authorList>
    </citation>
    <scope>NUCLEOTIDE SEQUENCE [LARGE SCALE GENOMIC DNA]</scope>
    <source>
        <strain evidence="1 2">LMG 29542</strain>
    </source>
</reference>
<accession>A0A6J5EGY7</accession>
<evidence type="ECO:0000313" key="2">
    <source>
        <dbReference type="Proteomes" id="UP000494363"/>
    </source>
</evidence>
<sequence length="85" mass="9787">MHPSSRHGRAPVSVVFRVHGRSVWYDSGQGFREKSCRVPFRIQALKNECISVIIQRIFSAAETGAESYSWVWRTNRFRCAKNSLS</sequence>
<protein>
    <submittedName>
        <fullName evidence="1">Uncharacterized protein</fullName>
    </submittedName>
</protein>
<dbReference type="AlphaFoldDB" id="A0A6J5EGY7"/>
<proteinExistence type="predicted"/>
<evidence type="ECO:0000313" key="1">
    <source>
        <dbReference type="EMBL" id="CAB3765749.1"/>
    </source>
</evidence>